<dbReference type="SMART" id="SM00448">
    <property type="entry name" value="REC"/>
    <property type="match status" value="1"/>
</dbReference>
<dbReference type="InterPro" id="IPR000160">
    <property type="entry name" value="GGDEF_dom"/>
</dbReference>
<dbReference type="InterPro" id="IPR029787">
    <property type="entry name" value="Nucleotide_cyclase"/>
</dbReference>
<accession>A0A1C7I7T2</accession>
<dbReference type="PANTHER" id="PTHR45138:SF9">
    <property type="entry name" value="DIGUANYLATE CYCLASE DGCM-RELATED"/>
    <property type="match status" value="1"/>
</dbReference>
<dbReference type="RefSeq" id="WP_065541885.1">
    <property type="nucleotide sequence ID" value="NZ_CP015405.2"/>
</dbReference>
<organism evidence="7 8">
    <name type="scientific">Blautia pseudococcoides</name>
    <dbReference type="NCBI Taxonomy" id="1796616"/>
    <lineage>
        <taxon>Bacteria</taxon>
        <taxon>Bacillati</taxon>
        <taxon>Bacillota</taxon>
        <taxon>Clostridia</taxon>
        <taxon>Lachnospirales</taxon>
        <taxon>Lachnospiraceae</taxon>
        <taxon>Blautia</taxon>
    </lineage>
</organism>
<dbReference type="GO" id="GO:0043709">
    <property type="term" value="P:cell adhesion involved in single-species biofilm formation"/>
    <property type="evidence" value="ECO:0007669"/>
    <property type="project" value="TreeGrafter"/>
</dbReference>
<dbReference type="Pfam" id="PF00072">
    <property type="entry name" value="Response_reg"/>
    <property type="match status" value="1"/>
</dbReference>
<reference evidence="7" key="1">
    <citation type="submission" date="2017-04" db="EMBL/GenBank/DDBJ databases">
        <title>Complete Genome Sequences of Twelve Strains of a Stable Defined Moderately Diverse Mouse Microbiota 2 (sDMDMm2).</title>
        <authorList>
            <person name="Uchimura Y."/>
            <person name="Wyss M."/>
            <person name="Brugiroux S."/>
            <person name="Limenitakis J.P."/>
            <person name="Stecher B."/>
            <person name="McCoy K.D."/>
            <person name="Macpherson A.J."/>
        </authorList>
    </citation>
    <scope>NUCLEOTIDE SEQUENCE</scope>
    <source>
        <strain evidence="7">YL58</strain>
    </source>
</reference>
<dbReference type="InterPro" id="IPR050469">
    <property type="entry name" value="Diguanylate_Cyclase"/>
</dbReference>
<dbReference type="InterPro" id="IPR011006">
    <property type="entry name" value="CheY-like_superfamily"/>
</dbReference>
<dbReference type="NCBIfam" id="TIGR00254">
    <property type="entry name" value="GGDEF"/>
    <property type="match status" value="1"/>
</dbReference>
<keyword evidence="4" id="KW-0175">Coiled coil</keyword>
<keyword evidence="3" id="KW-0597">Phosphoprotein</keyword>
<dbReference type="KEGG" id="byl:A4V09_07895"/>
<name>A0A1C7I7T2_9FIRM</name>
<dbReference type="GO" id="GO:1902201">
    <property type="term" value="P:negative regulation of bacterial-type flagellum-dependent cell motility"/>
    <property type="evidence" value="ECO:0007669"/>
    <property type="project" value="TreeGrafter"/>
</dbReference>
<dbReference type="Proteomes" id="UP000092574">
    <property type="component" value="Chromosome"/>
</dbReference>
<protein>
    <recommendedName>
        <fullName evidence="1">Stage 0 sporulation protein A homolog</fullName>
    </recommendedName>
</protein>
<dbReference type="OrthoDB" id="9805474at2"/>
<comment type="function">
    <text evidence="2">May play the central regulatory role in sporulation. It may be an element of the effector pathway responsible for the activation of sporulation genes in response to nutritional stress. Spo0A may act in concert with spo0H (a sigma factor) to control the expression of some genes that are critical to the sporulation process.</text>
</comment>
<dbReference type="Gene3D" id="3.30.70.270">
    <property type="match status" value="1"/>
</dbReference>
<dbReference type="Pfam" id="PF00990">
    <property type="entry name" value="GGDEF"/>
    <property type="match status" value="1"/>
</dbReference>
<dbReference type="Gene3D" id="3.40.50.2300">
    <property type="match status" value="1"/>
</dbReference>
<proteinExistence type="predicted"/>
<evidence type="ECO:0000256" key="4">
    <source>
        <dbReference type="SAM" id="Coils"/>
    </source>
</evidence>
<dbReference type="PROSITE" id="PS50887">
    <property type="entry name" value="GGDEF"/>
    <property type="match status" value="1"/>
</dbReference>
<dbReference type="SUPFAM" id="SSF55073">
    <property type="entry name" value="Nucleotide cyclase"/>
    <property type="match status" value="1"/>
</dbReference>
<dbReference type="AlphaFoldDB" id="A0A1C7I7T2"/>
<evidence type="ECO:0000313" key="7">
    <source>
        <dbReference type="EMBL" id="ANU75696.1"/>
    </source>
</evidence>
<dbReference type="CDD" id="cd01949">
    <property type="entry name" value="GGDEF"/>
    <property type="match status" value="1"/>
</dbReference>
<feature type="coiled-coil region" evidence="4">
    <location>
        <begin position="122"/>
        <end position="149"/>
    </location>
</feature>
<evidence type="ECO:0000256" key="3">
    <source>
        <dbReference type="PROSITE-ProRule" id="PRU00169"/>
    </source>
</evidence>
<dbReference type="SMART" id="SM00267">
    <property type="entry name" value="GGDEF"/>
    <property type="match status" value="1"/>
</dbReference>
<dbReference type="PANTHER" id="PTHR45138">
    <property type="entry name" value="REGULATORY COMPONENTS OF SENSORY TRANSDUCTION SYSTEM"/>
    <property type="match status" value="1"/>
</dbReference>
<dbReference type="InterPro" id="IPR043128">
    <property type="entry name" value="Rev_trsase/Diguanyl_cyclase"/>
</dbReference>
<feature type="modified residue" description="4-aspartylphosphate" evidence="3">
    <location>
        <position position="57"/>
    </location>
</feature>
<dbReference type="STRING" id="1796616.A4V09_07895"/>
<evidence type="ECO:0000313" key="8">
    <source>
        <dbReference type="Proteomes" id="UP000092574"/>
    </source>
</evidence>
<dbReference type="SUPFAM" id="SSF52172">
    <property type="entry name" value="CheY-like"/>
    <property type="match status" value="1"/>
</dbReference>
<dbReference type="GO" id="GO:0005886">
    <property type="term" value="C:plasma membrane"/>
    <property type="evidence" value="ECO:0007669"/>
    <property type="project" value="TreeGrafter"/>
</dbReference>
<evidence type="ECO:0000256" key="2">
    <source>
        <dbReference type="ARBA" id="ARBA00024867"/>
    </source>
</evidence>
<dbReference type="GO" id="GO:0052621">
    <property type="term" value="F:diguanylate cyclase activity"/>
    <property type="evidence" value="ECO:0007669"/>
    <property type="project" value="TreeGrafter"/>
</dbReference>
<dbReference type="EMBL" id="CP015405">
    <property type="protein sequence ID" value="ANU75696.1"/>
    <property type="molecule type" value="Genomic_DNA"/>
</dbReference>
<sequence>MDFNGKNIVLAVDDSLMVCKQIQTALKEEPVFLCEAHNGQEAVDMAMQYQPDLILLDVVLPDIEGYELIGKLKEVGQNEAAVLFLTSKDRDEDVVKGFSMGACDYIKKPFTTAELRSRVHAHLEMKKQKDMLNRQNKELLTNMEKLNFMAFRDGLTGLYNRRYVVGNLMEDMRDHNAEKATEVLIMADIDDFKKINDTYGHDAGDAALVCIANILEEQCRDHRVIRWGGEEFLIVLFAVTEEEAFEISERIRREVEAFRIYHPDGEFSCTLTMGLHTYKEPDRIEDSVNCADKALYYGKRNGKNRSVWYKDIR</sequence>
<dbReference type="GO" id="GO:0000160">
    <property type="term" value="P:phosphorelay signal transduction system"/>
    <property type="evidence" value="ECO:0007669"/>
    <property type="project" value="InterPro"/>
</dbReference>
<gene>
    <name evidence="7" type="ORF">A4V09_07895</name>
</gene>
<evidence type="ECO:0000256" key="1">
    <source>
        <dbReference type="ARBA" id="ARBA00018672"/>
    </source>
</evidence>
<keyword evidence="8" id="KW-1185">Reference proteome</keyword>
<dbReference type="PROSITE" id="PS50110">
    <property type="entry name" value="RESPONSE_REGULATORY"/>
    <property type="match status" value="1"/>
</dbReference>
<feature type="domain" description="Response regulatory" evidence="5">
    <location>
        <begin position="8"/>
        <end position="123"/>
    </location>
</feature>
<evidence type="ECO:0000259" key="6">
    <source>
        <dbReference type="PROSITE" id="PS50887"/>
    </source>
</evidence>
<dbReference type="FunFam" id="3.30.70.270:FF:000001">
    <property type="entry name" value="Diguanylate cyclase domain protein"/>
    <property type="match status" value="1"/>
</dbReference>
<feature type="domain" description="GGDEF" evidence="6">
    <location>
        <begin position="180"/>
        <end position="311"/>
    </location>
</feature>
<evidence type="ECO:0000259" key="5">
    <source>
        <dbReference type="PROSITE" id="PS50110"/>
    </source>
</evidence>
<dbReference type="InterPro" id="IPR001789">
    <property type="entry name" value="Sig_transdc_resp-reg_receiver"/>
</dbReference>